<dbReference type="Pfam" id="PF05973">
    <property type="entry name" value="Gp49"/>
    <property type="match status" value="1"/>
</dbReference>
<name>A0A552DJ16_MICAE</name>
<evidence type="ECO:0000313" key="2">
    <source>
        <dbReference type="Proteomes" id="UP000319313"/>
    </source>
</evidence>
<reference evidence="1 2" key="1">
    <citation type="submission" date="2019-01" db="EMBL/GenBank/DDBJ databases">
        <title>Coherence of Microcystis species and biogeography revealed through population genomics.</title>
        <authorList>
            <person name="Perez-Carrascal O.M."/>
            <person name="Terrat Y."/>
            <person name="Giani A."/>
            <person name="Fortin N."/>
            <person name="Tromas N."/>
            <person name="Shapiro B.J."/>
        </authorList>
    </citation>
    <scope>NUCLEOTIDE SEQUENCE [LARGE SCALE GENOMIC DNA]</scope>
    <source>
        <strain evidence="1">Ma_SC_T_19800800_S464</strain>
    </source>
</reference>
<gene>
    <name evidence="1" type="ORF">EWV81_18620</name>
</gene>
<sequence length="118" mass="13820">MKEIVFYRTQSGASPVEDFLNSLSGKQAQKVLWVLRLIQELDSVPSQYLKKLVNTDDIWEVRVQIGNNIFRLLGFFGESDLMILTNGFAKKTQKTPSQEIYLAEQRKRDYLNRRFDDE</sequence>
<protein>
    <submittedName>
        <fullName evidence="1">Type II toxin-antitoxin system RelE/ParE family toxin</fullName>
    </submittedName>
</protein>
<proteinExistence type="predicted"/>
<accession>A0A552DJ16</accession>
<evidence type="ECO:0000313" key="1">
    <source>
        <dbReference type="EMBL" id="TRU22212.1"/>
    </source>
</evidence>
<comment type="caution">
    <text evidence="1">The sequence shown here is derived from an EMBL/GenBank/DDBJ whole genome shotgun (WGS) entry which is preliminary data.</text>
</comment>
<dbReference type="Proteomes" id="UP000319313">
    <property type="component" value="Unassembled WGS sequence"/>
</dbReference>
<dbReference type="InterPro" id="IPR009241">
    <property type="entry name" value="HigB-like"/>
</dbReference>
<dbReference type="EMBL" id="SFBL01000177">
    <property type="protein sequence ID" value="TRU22212.1"/>
    <property type="molecule type" value="Genomic_DNA"/>
</dbReference>
<organism evidence="1 2">
    <name type="scientific">Microcystis aeruginosa Ma_SC_T_19800800_S464</name>
    <dbReference type="NCBI Taxonomy" id="2486257"/>
    <lineage>
        <taxon>Bacteria</taxon>
        <taxon>Bacillati</taxon>
        <taxon>Cyanobacteriota</taxon>
        <taxon>Cyanophyceae</taxon>
        <taxon>Oscillatoriophycideae</taxon>
        <taxon>Chroococcales</taxon>
        <taxon>Microcystaceae</taxon>
        <taxon>Microcystis</taxon>
    </lineage>
</organism>
<dbReference type="AlphaFoldDB" id="A0A552DJ16"/>